<gene>
    <name evidence="9" type="ORF">BCR34DRAFT_485290</name>
</gene>
<dbReference type="InterPro" id="IPR038377">
    <property type="entry name" value="Na/Glc_symporter_sf"/>
</dbReference>
<feature type="transmembrane region" description="Helical" evidence="8">
    <location>
        <begin position="451"/>
        <end position="482"/>
    </location>
</feature>
<keyword evidence="3" id="KW-0813">Transport</keyword>
<dbReference type="PANTHER" id="PTHR48086:SF10">
    <property type="entry name" value="AGR155CP"/>
    <property type="match status" value="1"/>
</dbReference>
<feature type="transmembrane region" description="Helical" evidence="8">
    <location>
        <begin position="410"/>
        <end position="431"/>
    </location>
</feature>
<keyword evidence="5 8" id="KW-1133">Transmembrane helix</keyword>
<sequence>MGVPSTQASNAVIYLTYAAFLVTGCYIAWRLRHQSKTEWLSSNRTQKGIPLALNFIASALGSGILFTYPQIATICGVQGLVVYALSSALPLLVFGYLGPIIRKKCPEGFVLTEWARQRYGVITALFLSICTLITIFLYMVAELSALQQIVNALTGLNGLPAVIVECAVTTIYTALGGFKVSFVTDNIQGAMVVLLIILGVITVGVETHVDRSLIEKSGFLESSLLGWQLIYILPVAILTNDFFISGFWLRTFASKTDKDLWIGVSIASVAVAVILTLVGVAGLLAAWSGAWKLDDAENGYLAFFLLLAELPAWVVGIVLVMVVSLSTAAFDSLQSAMISSASNDLVRNKLNIWVIRACVVVIIFPVVVVALRAPDILQIFLISDLVSASVVPVLVLGLSDRFYWWRGFEVVVGGLGGIFTIFLFGLVYYNGDARLAGNLILLEGGLYANDWSAFGAFVAAPVGGLLWGFGACGLRIATLYIISRVKGRRFDALDKPPRSNPFAETFEDNEHERALDQNDDMKKSGRFF</sequence>
<feature type="transmembrane region" description="Helical" evidence="8">
    <location>
        <begin position="119"/>
        <end position="141"/>
    </location>
</feature>
<dbReference type="GO" id="GO:0005886">
    <property type="term" value="C:plasma membrane"/>
    <property type="evidence" value="ECO:0007669"/>
    <property type="project" value="TreeGrafter"/>
</dbReference>
<keyword evidence="6 8" id="KW-0472">Membrane</keyword>
<feature type="transmembrane region" description="Helical" evidence="8">
    <location>
        <begin position="49"/>
        <end position="68"/>
    </location>
</feature>
<evidence type="ECO:0000256" key="2">
    <source>
        <dbReference type="ARBA" id="ARBA00006434"/>
    </source>
</evidence>
<evidence type="ECO:0000256" key="6">
    <source>
        <dbReference type="ARBA" id="ARBA00023136"/>
    </source>
</evidence>
<accession>A0A1Y1ZKC8</accession>
<dbReference type="GO" id="GO:0015606">
    <property type="term" value="F:spermidine transmembrane transporter activity"/>
    <property type="evidence" value="ECO:0007669"/>
    <property type="project" value="TreeGrafter"/>
</dbReference>
<dbReference type="Gene3D" id="1.20.1730.10">
    <property type="entry name" value="Sodium/glucose cotransporter"/>
    <property type="match status" value="1"/>
</dbReference>
<keyword evidence="10" id="KW-1185">Reference proteome</keyword>
<dbReference type="EMBL" id="MCFA01000070">
    <property type="protein sequence ID" value="ORY10644.1"/>
    <property type="molecule type" value="Genomic_DNA"/>
</dbReference>
<evidence type="ECO:0000256" key="4">
    <source>
        <dbReference type="ARBA" id="ARBA00022692"/>
    </source>
</evidence>
<name>A0A1Y1ZKC8_9PLEO</name>
<protein>
    <recommendedName>
        <fullName evidence="11">Urea transporter</fullName>
    </recommendedName>
</protein>
<keyword evidence="4 8" id="KW-0812">Transmembrane</keyword>
<evidence type="ECO:0000256" key="5">
    <source>
        <dbReference type="ARBA" id="ARBA00022989"/>
    </source>
</evidence>
<dbReference type="AlphaFoldDB" id="A0A1Y1ZKC8"/>
<feature type="transmembrane region" description="Helical" evidence="8">
    <location>
        <begin position="377"/>
        <end position="398"/>
    </location>
</feature>
<comment type="caution">
    <text evidence="9">The sequence shown here is derived from an EMBL/GenBank/DDBJ whole genome shotgun (WGS) entry which is preliminary data.</text>
</comment>
<dbReference type="PANTHER" id="PTHR48086">
    <property type="entry name" value="SODIUM/PROLINE SYMPORTER-RELATED"/>
    <property type="match status" value="1"/>
</dbReference>
<dbReference type="InterPro" id="IPR001734">
    <property type="entry name" value="Na/solute_symporter"/>
</dbReference>
<feature type="transmembrane region" description="Helical" evidence="8">
    <location>
        <begin position="261"/>
        <end position="288"/>
    </location>
</feature>
<dbReference type="OrthoDB" id="6132759at2759"/>
<feature type="transmembrane region" description="Helical" evidence="8">
    <location>
        <begin position="350"/>
        <end position="371"/>
    </location>
</feature>
<evidence type="ECO:0000256" key="7">
    <source>
        <dbReference type="SAM" id="MobiDB-lite"/>
    </source>
</evidence>
<evidence type="ECO:0000256" key="1">
    <source>
        <dbReference type="ARBA" id="ARBA00004141"/>
    </source>
</evidence>
<feature type="transmembrane region" description="Helical" evidence="8">
    <location>
        <begin position="225"/>
        <end position="249"/>
    </location>
</feature>
<comment type="similarity">
    <text evidence="2">Belongs to the sodium:solute symporter (SSF) (TC 2.A.21) family.</text>
</comment>
<dbReference type="STRING" id="1231657.A0A1Y1ZKC8"/>
<reference evidence="9 10" key="1">
    <citation type="submission" date="2016-07" db="EMBL/GenBank/DDBJ databases">
        <title>Pervasive Adenine N6-methylation of Active Genes in Fungi.</title>
        <authorList>
            <consortium name="DOE Joint Genome Institute"/>
            <person name="Mondo S.J."/>
            <person name="Dannebaum R.O."/>
            <person name="Kuo R.C."/>
            <person name="Labutti K."/>
            <person name="Haridas S."/>
            <person name="Kuo A."/>
            <person name="Salamov A."/>
            <person name="Ahrendt S.R."/>
            <person name="Lipzen A."/>
            <person name="Sullivan W."/>
            <person name="Andreopoulos W.B."/>
            <person name="Clum A."/>
            <person name="Lindquist E."/>
            <person name="Daum C."/>
            <person name="Ramamoorthy G.K."/>
            <person name="Gryganskyi A."/>
            <person name="Culley D."/>
            <person name="Magnuson J.K."/>
            <person name="James T.Y."/>
            <person name="O'Malley M.A."/>
            <person name="Stajich J.E."/>
            <person name="Spatafora J.W."/>
            <person name="Visel A."/>
            <person name="Grigoriev I.V."/>
        </authorList>
    </citation>
    <scope>NUCLEOTIDE SEQUENCE [LARGE SCALE GENOMIC DNA]</scope>
    <source>
        <strain evidence="9 10">CBS 115471</strain>
    </source>
</reference>
<feature type="transmembrane region" description="Helical" evidence="8">
    <location>
        <begin position="300"/>
        <end position="330"/>
    </location>
</feature>
<proteinExistence type="inferred from homology"/>
<dbReference type="PROSITE" id="PS50283">
    <property type="entry name" value="NA_SOLUT_SYMP_3"/>
    <property type="match status" value="1"/>
</dbReference>
<feature type="transmembrane region" description="Helical" evidence="8">
    <location>
        <begin position="153"/>
        <end position="175"/>
    </location>
</feature>
<feature type="transmembrane region" description="Helical" evidence="8">
    <location>
        <begin position="12"/>
        <end position="29"/>
    </location>
</feature>
<evidence type="ECO:0008006" key="11">
    <source>
        <dbReference type="Google" id="ProtNLM"/>
    </source>
</evidence>
<dbReference type="InterPro" id="IPR050277">
    <property type="entry name" value="Sodium:Solute_Symporter"/>
</dbReference>
<feature type="transmembrane region" description="Helical" evidence="8">
    <location>
        <begin position="187"/>
        <end position="205"/>
    </location>
</feature>
<evidence type="ECO:0000313" key="10">
    <source>
        <dbReference type="Proteomes" id="UP000193144"/>
    </source>
</evidence>
<feature type="region of interest" description="Disordered" evidence="7">
    <location>
        <begin position="501"/>
        <end position="528"/>
    </location>
</feature>
<evidence type="ECO:0000313" key="9">
    <source>
        <dbReference type="EMBL" id="ORY10644.1"/>
    </source>
</evidence>
<feature type="compositionally biased region" description="Basic and acidic residues" evidence="7">
    <location>
        <begin position="508"/>
        <end position="528"/>
    </location>
</feature>
<feature type="transmembrane region" description="Helical" evidence="8">
    <location>
        <begin position="80"/>
        <end position="98"/>
    </location>
</feature>
<evidence type="ECO:0000256" key="3">
    <source>
        <dbReference type="ARBA" id="ARBA00022448"/>
    </source>
</evidence>
<comment type="subcellular location">
    <subcellularLocation>
        <location evidence="1">Membrane</location>
        <topology evidence="1">Multi-pass membrane protein</topology>
    </subcellularLocation>
</comment>
<dbReference type="Proteomes" id="UP000193144">
    <property type="component" value="Unassembled WGS sequence"/>
</dbReference>
<organism evidence="9 10">
    <name type="scientific">Clohesyomyces aquaticus</name>
    <dbReference type="NCBI Taxonomy" id="1231657"/>
    <lineage>
        <taxon>Eukaryota</taxon>
        <taxon>Fungi</taxon>
        <taxon>Dikarya</taxon>
        <taxon>Ascomycota</taxon>
        <taxon>Pezizomycotina</taxon>
        <taxon>Dothideomycetes</taxon>
        <taxon>Pleosporomycetidae</taxon>
        <taxon>Pleosporales</taxon>
        <taxon>Lindgomycetaceae</taxon>
        <taxon>Clohesyomyces</taxon>
    </lineage>
</organism>
<evidence type="ECO:0000256" key="8">
    <source>
        <dbReference type="SAM" id="Phobius"/>
    </source>
</evidence>